<name>A0ABS8FZ07_9FIRM</name>
<dbReference type="PANTHER" id="PTHR43146:SF1">
    <property type="entry name" value="CANCER-RELATED NUCLEOSIDE-TRIPHOSPHATASE"/>
    <property type="match status" value="1"/>
</dbReference>
<evidence type="ECO:0000256" key="1">
    <source>
        <dbReference type="ARBA" id="ARBA00022741"/>
    </source>
</evidence>
<dbReference type="RefSeq" id="WP_227707984.1">
    <property type="nucleotide sequence ID" value="NZ_JAJEQX010000017.1"/>
</dbReference>
<keyword evidence="2" id="KW-0378">Hydrolase</keyword>
<dbReference type="SUPFAM" id="SSF52540">
    <property type="entry name" value="P-loop containing nucleoside triphosphate hydrolases"/>
    <property type="match status" value="1"/>
</dbReference>
<evidence type="ECO:0000313" key="5">
    <source>
        <dbReference type="Proteomes" id="UP001198151"/>
    </source>
</evidence>
<evidence type="ECO:0000256" key="3">
    <source>
        <dbReference type="ARBA" id="ARBA00022840"/>
    </source>
</evidence>
<reference evidence="4 5" key="1">
    <citation type="submission" date="2021-10" db="EMBL/GenBank/DDBJ databases">
        <title>Anaerobic single-cell dispensing facilitates the cultivation of human gut bacteria.</title>
        <authorList>
            <person name="Afrizal A."/>
        </authorList>
    </citation>
    <scope>NUCLEOTIDE SEQUENCE [LARGE SCALE GENOMIC DNA]</scope>
    <source>
        <strain evidence="4 5">CLA-AA-H200</strain>
    </source>
</reference>
<comment type="caution">
    <text evidence="4">The sequence shown here is derived from an EMBL/GenBank/DDBJ whole genome shotgun (WGS) entry which is preliminary data.</text>
</comment>
<dbReference type="EMBL" id="JAJEQX010000017">
    <property type="protein sequence ID" value="MCC2254844.1"/>
    <property type="molecule type" value="Genomic_DNA"/>
</dbReference>
<keyword evidence="1" id="KW-0547">Nucleotide-binding</keyword>
<dbReference type="Gene3D" id="3.40.50.300">
    <property type="entry name" value="P-loop containing nucleotide triphosphate hydrolases"/>
    <property type="match status" value="1"/>
</dbReference>
<accession>A0ABS8FZ07</accession>
<dbReference type="PANTHER" id="PTHR43146">
    <property type="entry name" value="CANCER-RELATED NUCLEOSIDE-TRIPHOSPHATASE"/>
    <property type="match status" value="1"/>
</dbReference>
<evidence type="ECO:0000313" key="4">
    <source>
        <dbReference type="EMBL" id="MCC2254844.1"/>
    </source>
</evidence>
<organism evidence="4 5">
    <name type="scientific">Ruminococcus turbiniformis</name>
    <dbReference type="NCBI Taxonomy" id="2881258"/>
    <lineage>
        <taxon>Bacteria</taxon>
        <taxon>Bacillati</taxon>
        <taxon>Bacillota</taxon>
        <taxon>Clostridia</taxon>
        <taxon>Eubacteriales</taxon>
        <taxon>Oscillospiraceae</taxon>
        <taxon>Ruminococcus</taxon>
    </lineage>
</organism>
<dbReference type="Pfam" id="PF03266">
    <property type="entry name" value="NTPase_1"/>
    <property type="match status" value="1"/>
</dbReference>
<keyword evidence="5" id="KW-1185">Reference proteome</keyword>
<dbReference type="InterPro" id="IPR004948">
    <property type="entry name" value="Nuc-triphosphatase_THEP1"/>
</dbReference>
<gene>
    <name evidence="4" type="ORF">LKD70_10505</name>
</gene>
<protein>
    <submittedName>
        <fullName evidence="4">Nucleoside-triphosphatase</fullName>
    </submittedName>
</protein>
<evidence type="ECO:0000256" key="2">
    <source>
        <dbReference type="ARBA" id="ARBA00022801"/>
    </source>
</evidence>
<dbReference type="InterPro" id="IPR027417">
    <property type="entry name" value="P-loop_NTPase"/>
</dbReference>
<proteinExistence type="predicted"/>
<keyword evidence="3" id="KW-0067">ATP-binding</keyword>
<sequence>MADHVFLTGRKQVGKSTLIRKILQPYPGSVGGFCTVRTNTVFDGTFSVHMLPAGMSLLPSSDNLLFVCGCAESEKTIERFEQLGCQILKESLIRRPGLLIMDELGPNEADALLFQTAVLQLLDGDIPILGVLQEAESSFLQKIACHPHVHVMRVTEENRNNSALCEGINRTLFSRICFQ</sequence>
<dbReference type="Proteomes" id="UP001198151">
    <property type="component" value="Unassembled WGS sequence"/>
</dbReference>